<evidence type="ECO:0008006" key="4">
    <source>
        <dbReference type="Google" id="ProtNLM"/>
    </source>
</evidence>
<feature type="compositionally biased region" description="Low complexity" evidence="1">
    <location>
        <begin position="75"/>
        <end position="100"/>
    </location>
</feature>
<dbReference type="Proteomes" id="UP000070133">
    <property type="component" value="Unassembled WGS sequence"/>
</dbReference>
<gene>
    <name evidence="2" type="ORF">AC578_10896</name>
</gene>
<feature type="region of interest" description="Disordered" evidence="1">
    <location>
        <begin position="25"/>
        <end position="108"/>
    </location>
</feature>
<evidence type="ECO:0000313" key="2">
    <source>
        <dbReference type="EMBL" id="KXT01132.1"/>
    </source>
</evidence>
<reference evidence="2 3" key="1">
    <citation type="submission" date="2015-07" db="EMBL/GenBank/DDBJ databases">
        <title>Comparative genomics of the Sigatoka disease complex on banana suggests a link between parallel evolutionary changes in Pseudocercospora fijiensis and Pseudocercospora eumusae and increased virulence on the banana host.</title>
        <authorList>
            <person name="Chang T.-C."/>
            <person name="Salvucci A."/>
            <person name="Crous P.W."/>
            <person name="Stergiopoulos I."/>
        </authorList>
    </citation>
    <scope>NUCLEOTIDE SEQUENCE [LARGE SCALE GENOMIC DNA]</scope>
    <source>
        <strain evidence="2 3">CBS 114824</strain>
    </source>
</reference>
<organism evidence="2 3">
    <name type="scientific">Pseudocercospora eumusae</name>
    <dbReference type="NCBI Taxonomy" id="321146"/>
    <lineage>
        <taxon>Eukaryota</taxon>
        <taxon>Fungi</taxon>
        <taxon>Dikarya</taxon>
        <taxon>Ascomycota</taxon>
        <taxon>Pezizomycotina</taxon>
        <taxon>Dothideomycetes</taxon>
        <taxon>Dothideomycetidae</taxon>
        <taxon>Mycosphaerellales</taxon>
        <taxon>Mycosphaerellaceae</taxon>
        <taxon>Pseudocercospora</taxon>
    </lineage>
</organism>
<evidence type="ECO:0000313" key="3">
    <source>
        <dbReference type="Proteomes" id="UP000070133"/>
    </source>
</evidence>
<evidence type="ECO:0000256" key="1">
    <source>
        <dbReference type="SAM" id="MobiDB-lite"/>
    </source>
</evidence>
<sequence length="335" mass="38414">MRSSRAERDQRILRLRQNYIQKFAIMDQASPSSSNAQPTESAIPKARISKLAGITAKNAPASSSPAQVQRRDSKTAPTSESTSLPTPPASTSTSTSTSTTDEPKKSPSYEVFSKREIFETILLELRIQQVLVVALRVCREWKEMIDSSPRLQEALYFKPLPNPVEPRGEHFYEKGTQGGNAIIVTENPLLRRARRIVEDYHRFSHMKGRTGESTNQYSRRKARQKALIRPQASWRRMLAFQPPVLNIDVEHDTLINIDAIENRRGITMLNMAGENFRYWEIGCYPIENLYRNMQCFKLGRNISRMAYDPTDELNHGFGWQASFEIPPHRQKISKF</sequence>
<name>A0A139HFG5_9PEZI</name>
<feature type="compositionally biased region" description="Polar residues" evidence="1">
    <location>
        <begin position="29"/>
        <end position="40"/>
    </location>
</feature>
<accession>A0A139HFG5</accession>
<comment type="caution">
    <text evidence="2">The sequence shown here is derived from an EMBL/GenBank/DDBJ whole genome shotgun (WGS) entry which is preliminary data.</text>
</comment>
<dbReference type="STRING" id="321146.A0A139HFG5"/>
<protein>
    <recommendedName>
        <fullName evidence="4">F-box domain-containing protein</fullName>
    </recommendedName>
</protein>
<keyword evidence="3" id="KW-1185">Reference proteome</keyword>
<dbReference type="EMBL" id="LFZN01000061">
    <property type="protein sequence ID" value="KXT01132.1"/>
    <property type="molecule type" value="Genomic_DNA"/>
</dbReference>
<proteinExistence type="predicted"/>
<dbReference type="AlphaFoldDB" id="A0A139HFG5"/>
<dbReference type="OrthoDB" id="3646734at2759"/>